<evidence type="ECO:0000313" key="3">
    <source>
        <dbReference type="WBParaSite" id="PgR011_g136_t02"/>
    </source>
</evidence>
<dbReference type="Proteomes" id="UP000887569">
    <property type="component" value="Unplaced"/>
</dbReference>
<dbReference type="PANTHER" id="PTHR23021">
    <property type="entry name" value="SERPENTINE RECEPTOR, CLASS T"/>
    <property type="match status" value="1"/>
</dbReference>
<dbReference type="InterPro" id="IPR019425">
    <property type="entry name" value="7TM_GPCR_serpentine_rcpt_Srt"/>
</dbReference>
<keyword evidence="1" id="KW-0812">Transmembrane</keyword>
<feature type="transmembrane region" description="Helical" evidence="1">
    <location>
        <begin position="70"/>
        <end position="90"/>
    </location>
</feature>
<evidence type="ECO:0000313" key="2">
    <source>
        <dbReference type="Proteomes" id="UP000887569"/>
    </source>
</evidence>
<dbReference type="Pfam" id="PF10321">
    <property type="entry name" value="7TM_GPCR_Srt"/>
    <property type="match status" value="1"/>
</dbReference>
<name>A0A915AMH1_PARUN</name>
<feature type="transmembrane region" description="Helical" evidence="1">
    <location>
        <begin position="201"/>
        <end position="225"/>
    </location>
</feature>
<feature type="transmembrane region" description="Helical" evidence="1">
    <location>
        <begin position="152"/>
        <end position="180"/>
    </location>
</feature>
<keyword evidence="2" id="KW-1185">Reference proteome</keyword>
<organism evidence="2 3">
    <name type="scientific">Parascaris univalens</name>
    <name type="common">Nematode worm</name>
    <dbReference type="NCBI Taxonomy" id="6257"/>
    <lineage>
        <taxon>Eukaryota</taxon>
        <taxon>Metazoa</taxon>
        <taxon>Ecdysozoa</taxon>
        <taxon>Nematoda</taxon>
        <taxon>Chromadorea</taxon>
        <taxon>Rhabditida</taxon>
        <taxon>Spirurina</taxon>
        <taxon>Ascaridomorpha</taxon>
        <taxon>Ascaridoidea</taxon>
        <taxon>Ascarididae</taxon>
        <taxon>Parascaris</taxon>
    </lineage>
</organism>
<keyword evidence="1" id="KW-0472">Membrane</keyword>
<accession>A0A915AMH1</accession>
<sequence>LYILMNTIALIAGAINILTIIFSHSLRRSQCYQMMLYICVLDSIQAFIALISGFLTIWPVKNDSSTKIAGAFFEPLWICMMYFVFLLSVNRLSIIIDVQLYKQFIITLCKFLWIFSMFIAAAFFIAFLTPNVTMRYDAFTYSWRYIRTSEAFVIAMTEACSLTPLSILSFINYIIILIAINRKKRSHSLQMSSISSSEKRILIQSIALFSLTTTGVFFDFFNFYLFPATKWMYFILNLTRQTCIVMVPLLNLLFNVSLRMKAFELVKYAYDRLRGSPTAVRCTTIASTNRAATIFSTPQLRIQSQLPICA</sequence>
<feature type="transmembrane region" description="Helical" evidence="1">
    <location>
        <begin position="111"/>
        <end position="132"/>
    </location>
</feature>
<proteinExistence type="predicted"/>
<dbReference type="SUPFAM" id="SSF81321">
    <property type="entry name" value="Family A G protein-coupled receptor-like"/>
    <property type="match status" value="1"/>
</dbReference>
<keyword evidence="1" id="KW-1133">Transmembrane helix</keyword>
<dbReference type="Gene3D" id="1.20.1070.10">
    <property type="entry name" value="Rhodopsin 7-helix transmembrane proteins"/>
    <property type="match status" value="1"/>
</dbReference>
<dbReference type="WBParaSite" id="PgR011_g136_t02">
    <property type="protein sequence ID" value="PgR011_g136_t02"/>
    <property type="gene ID" value="PgR011_g136"/>
</dbReference>
<feature type="transmembrane region" description="Helical" evidence="1">
    <location>
        <begin position="35"/>
        <end position="58"/>
    </location>
</feature>
<feature type="transmembrane region" description="Helical" evidence="1">
    <location>
        <begin position="6"/>
        <end position="23"/>
    </location>
</feature>
<reference evidence="3" key="1">
    <citation type="submission" date="2022-11" db="UniProtKB">
        <authorList>
            <consortium name="WormBaseParasite"/>
        </authorList>
    </citation>
    <scope>IDENTIFICATION</scope>
</reference>
<feature type="transmembrane region" description="Helical" evidence="1">
    <location>
        <begin position="231"/>
        <end position="254"/>
    </location>
</feature>
<protein>
    <submittedName>
        <fullName evidence="3">G-protein coupled receptors family 1 profile domain-containing protein</fullName>
    </submittedName>
</protein>
<evidence type="ECO:0000256" key="1">
    <source>
        <dbReference type="SAM" id="Phobius"/>
    </source>
</evidence>
<dbReference type="AlphaFoldDB" id="A0A915AMH1"/>